<evidence type="ECO:0000256" key="1">
    <source>
        <dbReference type="ARBA" id="ARBA00004395"/>
    </source>
</evidence>
<keyword evidence="7 9" id="KW-0472">Membrane</keyword>
<dbReference type="PANTHER" id="PTHR21443">
    <property type="entry name" value="CONSERVED OLIGOMERIC GOLGI COMPLEX COMPONENT 7"/>
    <property type="match status" value="1"/>
</dbReference>
<dbReference type="Proteomes" id="UP000270296">
    <property type="component" value="Unassembled WGS sequence"/>
</dbReference>
<feature type="transmembrane region" description="Helical" evidence="9">
    <location>
        <begin position="86"/>
        <end position="108"/>
    </location>
</feature>
<organism evidence="12">
    <name type="scientific">Soboliphyme baturini</name>
    <dbReference type="NCBI Taxonomy" id="241478"/>
    <lineage>
        <taxon>Eukaryota</taxon>
        <taxon>Metazoa</taxon>
        <taxon>Ecdysozoa</taxon>
        <taxon>Nematoda</taxon>
        <taxon>Enoplea</taxon>
        <taxon>Dorylaimia</taxon>
        <taxon>Dioctophymatida</taxon>
        <taxon>Dioctophymatoidea</taxon>
        <taxon>Soboliphymatidae</taxon>
        <taxon>Soboliphyme</taxon>
    </lineage>
</organism>
<proteinExistence type="inferred from homology"/>
<dbReference type="GO" id="GO:0006886">
    <property type="term" value="P:intracellular protein transport"/>
    <property type="evidence" value="ECO:0007669"/>
    <property type="project" value="InterPro"/>
</dbReference>
<evidence type="ECO:0000256" key="2">
    <source>
        <dbReference type="ARBA" id="ARBA00005831"/>
    </source>
</evidence>
<dbReference type="GO" id="GO:0017119">
    <property type="term" value="C:Golgi transport complex"/>
    <property type="evidence" value="ECO:0007669"/>
    <property type="project" value="InterPro"/>
</dbReference>
<dbReference type="GO" id="GO:0007030">
    <property type="term" value="P:Golgi organization"/>
    <property type="evidence" value="ECO:0007669"/>
    <property type="project" value="TreeGrafter"/>
</dbReference>
<dbReference type="PANTHER" id="PTHR21443:SF0">
    <property type="entry name" value="CONSERVED OLIGOMERIC GOLGI COMPLEX SUBUNIT 7"/>
    <property type="match status" value="1"/>
</dbReference>
<evidence type="ECO:0000256" key="3">
    <source>
        <dbReference type="ARBA" id="ARBA00020984"/>
    </source>
</evidence>
<keyword evidence="9" id="KW-0812">Transmembrane</keyword>
<evidence type="ECO:0000256" key="7">
    <source>
        <dbReference type="ARBA" id="ARBA00023136"/>
    </source>
</evidence>
<keyword evidence="4" id="KW-0813">Transport</keyword>
<dbReference type="EMBL" id="UZAM01007898">
    <property type="protein sequence ID" value="VDP02061.1"/>
    <property type="molecule type" value="Genomic_DNA"/>
</dbReference>
<dbReference type="Pfam" id="PF10191">
    <property type="entry name" value="COG7"/>
    <property type="match status" value="1"/>
</dbReference>
<name>A0A183IJ99_9BILA</name>
<evidence type="ECO:0000313" key="10">
    <source>
        <dbReference type="EMBL" id="VDP02061.1"/>
    </source>
</evidence>
<dbReference type="WBParaSite" id="SBAD_0000386301-mRNA-1">
    <property type="protein sequence ID" value="SBAD_0000386301-mRNA-1"/>
    <property type="gene ID" value="SBAD_0000386301"/>
</dbReference>
<feature type="transmembrane region" description="Helical" evidence="9">
    <location>
        <begin position="21"/>
        <end position="42"/>
    </location>
</feature>
<accession>A0A183IJ99</accession>
<gene>
    <name evidence="10" type="ORF">SBAD_LOCUS3695</name>
</gene>
<sequence length="464" mass="53054">MKEFDPASRRWQVGCCHVLTINYVVATIEAILAVVSALLSGNSIRAVAHNTHKLVYLSLALLLSPLWLLTELALILDIRRRQAKRLIVYIVVQGIIFLFMISLMVFLLLTMIKSTVFTDLPTAQLNTFVIFVLLLFAAAIIGLTTFCIYILFLLRKYIQIEAYSNEVEKNTAAAMEALLKLDLVKQRLVCTENSLKEISNWTTLVKDVDELFLSGEPDVIAKRIVDLQQSLQELENKTTAITTLDPPFEQVIDDLLDCSEDKLTDLIAMKQASDQFTENMNSYMNSSGLNSSVKCVLEFMTNTYRIYPKLFGLYSHLEEEYLMTRFDSQNKVLLIKGVIRYRYMWLQLGKLQEALLLRAQFLFDTVTEFKTKTPEKYVSVLCLVSLNSHYRSERVNDAMFKFVHVCGLKIEYIANVIEDLGLRVPDSLCHFIKLLRTDEGDWNKTTANLSADVVMSVKRMRGIK</sequence>
<keyword evidence="6" id="KW-0333">Golgi apparatus</keyword>
<keyword evidence="9" id="KW-1133">Transmembrane helix</keyword>
<feature type="transmembrane region" description="Helical" evidence="9">
    <location>
        <begin position="54"/>
        <end position="74"/>
    </location>
</feature>
<comment type="subcellular location">
    <subcellularLocation>
        <location evidence="1">Golgi apparatus membrane</location>
        <topology evidence="1">Peripheral membrane protein</topology>
    </subcellularLocation>
</comment>
<protein>
    <recommendedName>
        <fullName evidence="3">Conserved oligomeric Golgi complex subunit 7</fullName>
    </recommendedName>
    <alternativeName>
        <fullName evidence="8">Component of oligomeric Golgi complex 7</fullName>
    </alternativeName>
</protein>
<keyword evidence="11" id="KW-1185">Reference proteome</keyword>
<evidence type="ECO:0000256" key="8">
    <source>
        <dbReference type="ARBA" id="ARBA00031345"/>
    </source>
</evidence>
<dbReference type="OrthoDB" id="245173at2759"/>
<dbReference type="GO" id="GO:0006890">
    <property type="term" value="P:retrograde vesicle-mediated transport, Golgi to endoplasmic reticulum"/>
    <property type="evidence" value="ECO:0007669"/>
    <property type="project" value="TreeGrafter"/>
</dbReference>
<reference evidence="10 11" key="2">
    <citation type="submission" date="2018-11" db="EMBL/GenBank/DDBJ databases">
        <authorList>
            <consortium name="Pathogen Informatics"/>
        </authorList>
    </citation>
    <scope>NUCLEOTIDE SEQUENCE [LARGE SCALE GENOMIC DNA]</scope>
</reference>
<dbReference type="GO" id="GO:0000139">
    <property type="term" value="C:Golgi membrane"/>
    <property type="evidence" value="ECO:0007669"/>
    <property type="project" value="UniProtKB-SubCell"/>
</dbReference>
<evidence type="ECO:0000256" key="5">
    <source>
        <dbReference type="ARBA" id="ARBA00022927"/>
    </source>
</evidence>
<evidence type="ECO:0000313" key="11">
    <source>
        <dbReference type="Proteomes" id="UP000270296"/>
    </source>
</evidence>
<keyword evidence="5" id="KW-0653">Protein transport</keyword>
<reference evidence="12" key="1">
    <citation type="submission" date="2016-06" db="UniProtKB">
        <authorList>
            <consortium name="WormBaseParasite"/>
        </authorList>
    </citation>
    <scope>IDENTIFICATION</scope>
</reference>
<evidence type="ECO:0000256" key="9">
    <source>
        <dbReference type="SAM" id="Phobius"/>
    </source>
</evidence>
<evidence type="ECO:0000313" key="12">
    <source>
        <dbReference type="WBParaSite" id="SBAD_0000386301-mRNA-1"/>
    </source>
</evidence>
<dbReference type="InterPro" id="IPR019335">
    <property type="entry name" value="COG7"/>
</dbReference>
<dbReference type="AlphaFoldDB" id="A0A183IJ99"/>
<evidence type="ECO:0000256" key="4">
    <source>
        <dbReference type="ARBA" id="ARBA00022448"/>
    </source>
</evidence>
<evidence type="ECO:0000256" key="6">
    <source>
        <dbReference type="ARBA" id="ARBA00023034"/>
    </source>
</evidence>
<feature type="transmembrane region" description="Helical" evidence="9">
    <location>
        <begin position="128"/>
        <end position="154"/>
    </location>
</feature>
<comment type="similarity">
    <text evidence="2">Belongs to the COG7 family.</text>
</comment>